<dbReference type="InterPro" id="IPR042468">
    <property type="entry name" value="Peptidase_C65_otubain_sub1"/>
</dbReference>
<keyword evidence="10" id="KW-1185">Reference proteome</keyword>
<evidence type="ECO:0000256" key="4">
    <source>
        <dbReference type="ARBA" id="ARBA00022786"/>
    </source>
</evidence>
<comment type="catalytic activity">
    <reaction evidence="1">
        <text>Thiol-dependent hydrolysis of ester, thioester, amide, peptide and isopeptide bonds formed by the C-terminal Gly of ubiquitin (a 76-residue protein attached to proteins as an intracellular targeting signal).</text>
        <dbReference type="EC" id="3.4.19.12"/>
    </reaction>
</comment>
<dbReference type="Proteomes" id="UP000800097">
    <property type="component" value="Unassembled WGS sequence"/>
</dbReference>
<dbReference type="GO" id="GO:0005634">
    <property type="term" value="C:nucleus"/>
    <property type="evidence" value="ECO:0007669"/>
    <property type="project" value="TreeGrafter"/>
</dbReference>
<dbReference type="GeneID" id="54549062"/>
<dbReference type="EC" id="3.4.19.12" evidence="2"/>
<proteinExistence type="predicted"/>
<keyword evidence="3" id="KW-0645">Protease</keyword>
<evidence type="ECO:0000256" key="2">
    <source>
        <dbReference type="ARBA" id="ARBA00012759"/>
    </source>
</evidence>
<evidence type="ECO:0000256" key="3">
    <source>
        <dbReference type="ARBA" id="ARBA00022670"/>
    </source>
</evidence>
<dbReference type="OrthoDB" id="18915at2759"/>
<dbReference type="PANTHER" id="PTHR12931:SF15">
    <property type="entry name" value="UBIQUITIN THIOESTERASE OTUBAIN-LIKE"/>
    <property type="match status" value="1"/>
</dbReference>
<dbReference type="GO" id="GO:0004843">
    <property type="term" value="F:cysteine-type deubiquitinase activity"/>
    <property type="evidence" value="ECO:0007669"/>
    <property type="project" value="UniProtKB-EC"/>
</dbReference>
<feature type="domain" description="OTU" evidence="8">
    <location>
        <begin position="58"/>
        <end position="271"/>
    </location>
</feature>
<dbReference type="InterPro" id="IPR003323">
    <property type="entry name" value="OTU_dom"/>
</dbReference>
<keyword evidence="4" id="KW-0833">Ubl conjugation pathway</keyword>
<dbReference type="InterPro" id="IPR038765">
    <property type="entry name" value="Papain-like_cys_pep_sf"/>
</dbReference>
<evidence type="ECO:0000313" key="9">
    <source>
        <dbReference type="EMBL" id="KAF2273646.1"/>
    </source>
</evidence>
<protein>
    <recommendedName>
        <fullName evidence="2">ubiquitinyl hydrolase 1</fullName>
        <ecNumber evidence="2">3.4.19.12</ecNumber>
    </recommendedName>
</protein>
<keyword evidence="6" id="KW-0788">Thiol protease</keyword>
<dbReference type="Gene3D" id="1.20.1300.20">
    <property type="entry name" value="Peptidase C65 Otubain, subdomain 2"/>
    <property type="match status" value="1"/>
</dbReference>
<keyword evidence="5" id="KW-0378">Hydrolase</keyword>
<dbReference type="Gene3D" id="3.30.200.60">
    <property type="entry name" value="Peptidase C65 Otubain, subdomain 1"/>
    <property type="match status" value="1"/>
</dbReference>
<sequence length="478" mass="53313">MAHDDELAQMQRLSNDYVPEDTGPLVGERQSTTELTAEYANGDPIYRTKTAALPRKYAFYRRCRGDGHCGWRAIAFSYFETLIRVADVGKLDVEQVRLKSMQNLLNAAGHSDDIVGDFAEETFGLMQELAILMTTPNSDPCEHLLRNFNDYSRSMAIVTHFKLLASAWIQAHPDDYLPFVLDYPDLKSYCEENFERAVCEIDHVGVAALSEAVVKPAGFALEVLYLDRSPGDEINHTYRAEPLAQEGFPITNPPTLRLLYRPGHYDVLYRAEDFPVVIPPQAPIQVALVGQTGRYDPGAIAAPIHDYSDLLLSIPGAKMWEAQPTYDFNLNPSPPPQVVPVSSYAPVPTPAPPPAEPIHDFVPPPHAPQVNSHPAPRHHSIQLEQPVALPVHPPPPMSLERGLPMTIERTEPFRPSAYTLEPGFGANQMHALPFQTSIFRNSHYNTAHFLNPDFQPEEWSPGAEYATSNRGRHKSASQ</sequence>
<dbReference type="Pfam" id="PF10275">
    <property type="entry name" value="Peptidase_C65"/>
    <property type="match status" value="1"/>
</dbReference>
<evidence type="ECO:0000256" key="1">
    <source>
        <dbReference type="ARBA" id="ARBA00000707"/>
    </source>
</evidence>
<gene>
    <name evidence="9" type="ORF">EI97DRAFT_383046</name>
</gene>
<dbReference type="PANTHER" id="PTHR12931">
    <property type="entry name" value="UBIQUITIN THIOLESTERASE PROTEIN OTUB"/>
    <property type="match status" value="1"/>
</dbReference>
<dbReference type="PROSITE" id="PS50802">
    <property type="entry name" value="OTU"/>
    <property type="match status" value="1"/>
</dbReference>
<dbReference type="AlphaFoldDB" id="A0A6A6JDE6"/>
<dbReference type="RefSeq" id="XP_033651185.1">
    <property type="nucleotide sequence ID" value="XM_033795887.1"/>
</dbReference>
<dbReference type="GO" id="GO:0006508">
    <property type="term" value="P:proteolysis"/>
    <property type="evidence" value="ECO:0007669"/>
    <property type="project" value="UniProtKB-KW"/>
</dbReference>
<dbReference type="GO" id="GO:0071108">
    <property type="term" value="P:protein K48-linked deubiquitination"/>
    <property type="evidence" value="ECO:0007669"/>
    <property type="project" value="TreeGrafter"/>
</dbReference>
<feature type="region of interest" description="Disordered" evidence="7">
    <location>
        <begin position="455"/>
        <end position="478"/>
    </location>
</feature>
<dbReference type="EMBL" id="ML986508">
    <property type="protein sequence ID" value="KAF2273646.1"/>
    <property type="molecule type" value="Genomic_DNA"/>
</dbReference>
<dbReference type="CDD" id="cd22749">
    <property type="entry name" value="Otubain_C65"/>
    <property type="match status" value="1"/>
</dbReference>
<name>A0A6A6JDE6_WESOR</name>
<accession>A0A6A6JDE6</accession>
<evidence type="ECO:0000256" key="7">
    <source>
        <dbReference type="SAM" id="MobiDB-lite"/>
    </source>
</evidence>
<dbReference type="SUPFAM" id="SSF54001">
    <property type="entry name" value="Cysteine proteinases"/>
    <property type="match status" value="1"/>
</dbReference>
<reference evidence="9" key="1">
    <citation type="journal article" date="2020" name="Stud. Mycol.">
        <title>101 Dothideomycetes genomes: a test case for predicting lifestyles and emergence of pathogens.</title>
        <authorList>
            <person name="Haridas S."/>
            <person name="Albert R."/>
            <person name="Binder M."/>
            <person name="Bloem J."/>
            <person name="Labutti K."/>
            <person name="Salamov A."/>
            <person name="Andreopoulos B."/>
            <person name="Baker S."/>
            <person name="Barry K."/>
            <person name="Bills G."/>
            <person name="Bluhm B."/>
            <person name="Cannon C."/>
            <person name="Castanera R."/>
            <person name="Culley D."/>
            <person name="Daum C."/>
            <person name="Ezra D."/>
            <person name="Gonzalez J."/>
            <person name="Henrissat B."/>
            <person name="Kuo A."/>
            <person name="Liang C."/>
            <person name="Lipzen A."/>
            <person name="Lutzoni F."/>
            <person name="Magnuson J."/>
            <person name="Mondo S."/>
            <person name="Nolan M."/>
            <person name="Ohm R."/>
            <person name="Pangilinan J."/>
            <person name="Park H.-J."/>
            <person name="Ramirez L."/>
            <person name="Alfaro M."/>
            <person name="Sun H."/>
            <person name="Tritt A."/>
            <person name="Yoshinaga Y."/>
            <person name="Zwiers L.-H."/>
            <person name="Turgeon B."/>
            <person name="Goodwin S."/>
            <person name="Spatafora J."/>
            <person name="Crous P."/>
            <person name="Grigoriev I."/>
        </authorList>
    </citation>
    <scope>NUCLEOTIDE SEQUENCE</scope>
    <source>
        <strain evidence="9">CBS 379.55</strain>
    </source>
</reference>
<dbReference type="GO" id="GO:0043130">
    <property type="term" value="F:ubiquitin binding"/>
    <property type="evidence" value="ECO:0007669"/>
    <property type="project" value="TreeGrafter"/>
</dbReference>
<evidence type="ECO:0000256" key="6">
    <source>
        <dbReference type="ARBA" id="ARBA00022807"/>
    </source>
</evidence>
<evidence type="ECO:0000313" key="10">
    <source>
        <dbReference type="Proteomes" id="UP000800097"/>
    </source>
</evidence>
<dbReference type="InterPro" id="IPR019400">
    <property type="entry name" value="Peptidase_C65_otubain"/>
</dbReference>
<dbReference type="InterPro" id="IPR042467">
    <property type="entry name" value="Peptidase_C65_otubain_sub2"/>
</dbReference>
<evidence type="ECO:0000259" key="8">
    <source>
        <dbReference type="PROSITE" id="PS50802"/>
    </source>
</evidence>
<organism evidence="9 10">
    <name type="scientific">Westerdykella ornata</name>
    <dbReference type="NCBI Taxonomy" id="318751"/>
    <lineage>
        <taxon>Eukaryota</taxon>
        <taxon>Fungi</taxon>
        <taxon>Dikarya</taxon>
        <taxon>Ascomycota</taxon>
        <taxon>Pezizomycotina</taxon>
        <taxon>Dothideomycetes</taxon>
        <taxon>Pleosporomycetidae</taxon>
        <taxon>Pleosporales</taxon>
        <taxon>Sporormiaceae</taxon>
        <taxon>Westerdykella</taxon>
    </lineage>
</organism>
<evidence type="ECO:0000256" key="5">
    <source>
        <dbReference type="ARBA" id="ARBA00022801"/>
    </source>
</evidence>